<accession>A0ACC0I614</accession>
<proteinExistence type="predicted"/>
<name>A0ACC0I614_9ERIC</name>
<evidence type="ECO:0000313" key="1">
    <source>
        <dbReference type="EMBL" id="KAI8020349.1"/>
    </source>
</evidence>
<gene>
    <name evidence="1" type="ORF">LOK49_LG04G02560</name>
</gene>
<dbReference type="EMBL" id="CM045759">
    <property type="protein sequence ID" value="KAI8020349.1"/>
    <property type="molecule type" value="Genomic_DNA"/>
</dbReference>
<reference evidence="1 2" key="1">
    <citation type="journal article" date="2022" name="Plant J.">
        <title>Chromosome-level genome of Camellia lanceoleosa provides a valuable resource for understanding genome evolution and self-incompatibility.</title>
        <authorList>
            <person name="Gong W."/>
            <person name="Xiao S."/>
            <person name="Wang L."/>
            <person name="Liao Z."/>
            <person name="Chang Y."/>
            <person name="Mo W."/>
            <person name="Hu G."/>
            <person name="Li W."/>
            <person name="Zhao G."/>
            <person name="Zhu H."/>
            <person name="Hu X."/>
            <person name="Ji K."/>
            <person name="Xiang X."/>
            <person name="Song Q."/>
            <person name="Yuan D."/>
            <person name="Jin S."/>
            <person name="Zhang L."/>
        </authorList>
    </citation>
    <scope>NUCLEOTIDE SEQUENCE [LARGE SCALE GENOMIC DNA]</scope>
    <source>
        <strain evidence="1">SQ_2022a</strain>
    </source>
</reference>
<protein>
    <submittedName>
        <fullName evidence="1">EPIDERMAL PATTERNING FACTOR-like protein 8</fullName>
    </submittedName>
</protein>
<dbReference type="Proteomes" id="UP001060215">
    <property type="component" value="Chromosome 2"/>
</dbReference>
<organism evidence="1 2">
    <name type="scientific">Camellia lanceoleosa</name>
    <dbReference type="NCBI Taxonomy" id="1840588"/>
    <lineage>
        <taxon>Eukaryota</taxon>
        <taxon>Viridiplantae</taxon>
        <taxon>Streptophyta</taxon>
        <taxon>Embryophyta</taxon>
        <taxon>Tracheophyta</taxon>
        <taxon>Spermatophyta</taxon>
        <taxon>Magnoliopsida</taxon>
        <taxon>eudicotyledons</taxon>
        <taxon>Gunneridae</taxon>
        <taxon>Pentapetalae</taxon>
        <taxon>asterids</taxon>
        <taxon>Ericales</taxon>
        <taxon>Theaceae</taxon>
        <taxon>Camellia</taxon>
    </lineage>
</organism>
<comment type="caution">
    <text evidence="1">The sequence shown here is derived from an EMBL/GenBank/DDBJ whole genome shotgun (WGS) entry which is preliminary data.</text>
</comment>
<sequence>MMALSAKNYPHGLKIAVTVILISSLSFLPSKSVGTMQLSSDSKSQQQRKMMLGSRPPVCENKCMSCRPCMATLVIPLPQDNKKSFKESSSSSHREDDYYYLSWKCKCGDKLYQP</sequence>
<keyword evidence="2" id="KW-1185">Reference proteome</keyword>
<evidence type="ECO:0000313" key="2">
    <source>
        <dbReference type="Proteomes" id="UP001060215"/>
    </source>
</evidence>